<feature type="transmembrane region" description="Helical" evidence="8">
    <location>
        <begin position="273"/>
        <end position="294"/>
    </location>
</feature>
<feature type="transmembrane region" description="Helical" evidence="8">
    <location>
        <begin position="45"/>
        <end position="62"/>
    </location>
</feature>
<dbReference type="Proteomes" id="UP001499854">
    <property type="component" value="Unassembled WGS sequence"/>
</dbReference>
<dbReference type="RefSeq" id="WP_344658621.1">
    <property type="nucleotide sequence ID" value="NZ_BAAAQM010000022.1"/>
</dbReference>
<dbReference type="InterPro" id="IPR003593">
    <property type="entry name" value="AAA+_ATPase"/>
</dbReference>
<comment type="subcellular location">
    <subcellularLocation>
        <location evidence="1">Cell membrane</location>
        <topology evidence="1">Multi-pass membrane protein</topology>
    </subcellularLocation>
</comment>
<keyword evidence="12" id="KW-1185">Reference proteome</keyword>
<dbReference type="SUPFAM" id="SSF52540">
    <property type="entry name" value="P-loop containing nucleoside triphosphate hydrolases"/>
    <property type="match status" value="1"/>
</dbReference>
<proteinExistence type="predicted"/>
<dbReference type="SUPFAM" id="SSF90123">
    <property type="entry name" value="ABC transporter transmembrane region"/>
    <property type="match status" value="1"/>
</dbReference>
<feature type="transmembrane region" description="Helical" evidence="8">
    <location>
        <begin position="186"/>
        <end position="206"/>
    </location>
</feature>
<dbReference type="InterPro" id="IPR027417">
    <property type="entry name" value="P-loop_NTPase"/>
</dbReference>
<evidence type="ECO:0000256" key="3">
    <source>
        <dbReference type="ARBA" id="ARBA00022741"/>
    </source>
</evidence>
<dbReference type="InterPro" id="IPR003439">
    <property type="entry name" value="ABC_transporter-like_ATP-bd"/>
</dbReference>
<dbReference type="Pfam" id="PF00005">
    <property type="entry name" value="ABC_tran"/>
    <property type="match status" value="1"/>
</dbReference>
<keyword evidence="5 8" id="KW-1133">Transmembrane helix</keyword>
<feature type="transmembrane region" description="Helical" evidence="8">
    <location>
        <begin position="82"/>
        <end position="100"/>
    </location>
</feature>
<gene>
    <name evidence="11" type="ORF">GCM10009838_40500</name>
</gene>
<dbReference type="SMART" id="SM00382">
    <property type="entry name" value="AAA"/>
    <property type="match status" value="1"/>
</dbReference>
<dbReference type="CDD" id="cd03228">
    <property type="entry name" value="ABCC_MRP_Like"/>
    <property type="match status" value="1"/>
</dbReference>
<dbReference type="PANTHER" id="PTHR24221">
    <property type="entry name" value="ATP-BINDING CASSETTE SUB-FAMILY B"/>
    <property type="match status" value="1"/>
</dbReference>
<evidence type="ECO:0000313" key="12">
    <source>
        <dbReference type="Proteomes" id="UP001499854"/>
    </source>
</evidence>
<dbReference type="PANTHER" id="PTHR24221:SF654">
    <property type="entry name" value="ATP-BINDING CASSETTE SUB-FAMILY B MEMBER 6"/>
    <property type="match status" value="1"/>
</dbReference>
<evidence type="ECO:0000259" key="10">
    <source>
        <dbReference type="PROSITE" id="PS50929"/>
    </source>
</evidence>
<keyword evidence="2 8" id="KW-0812">Transmembrane</keyword>
<evidence type="ECO:0000256" key="2">
    <source>
        <dbReference type="ARBA" id="ARBA00022692"/>
    </source>
</evidence>
<organism evidence="11 12">
    <name type="scientific">Catenulispora subtropica</name>
    <dbReference type="NCBI Taxonomy" id="450798"/>
    <lineage>
        <taxon>Bacteria</taxon>
        <taxon>Bacillati</taxon>
        <taxon>Actinomycetota</taxon>
        <taxon>Actinomycetes</taxon>
        <taxon>Catenulisporales</taxon>
        <taxon>Catenulisporaceae</taxon>
        <taxon>Catenulispora</taxon>
    </lineage>
</organism>
<dbReference type="InterPro" id="IPR039421">
    <property type="entry name" value="Type_1_exporter"/>
</dbReference>
<dbReference type="GO" id="GO:0005524">
    <property type="term" value="F:ATP binding"/>
    <property type="evidence" value="ECO:0007669"/>
    <property type="project" value="UniProtKB-KW"/>
</dbReference>
<feature type="region of interest" description="Disordered" evidence="7">
    <location>
        <begin position="1"/>
        <end position="28"/>
    </location>
</feature>
<evidence type="ECO:0000256" key="7">
    <source>
        <dbReference type="SAM" id="MobiDB-lite"/>
    </source>
</evidence>
<feature type="domain" description="ABC transmembrane type-1" evidence="10">
    <location>
        <begin position="52"/>
        <end position="320"/>
    </location>
</feature>
<evidence type="ECO:0000256" key="4">
    <source>
        <dbReference type="ARBA" id="ARBA00022840"/>
    </source>
</evidence>
<evidence type="ECO:0000256" key="5">
    <source>
        <dbReference type="ARBA" id="ARBA00022989"/>
    </source>
</evidence>
<dbReference type="InterPro" id="IPR036640">
    <property type="entry name" value="ABC1_TM_sf"/>
</dbReference>
<dbReference type="Gene3D" id="3.40.50.300">
    <property type="entry name" value="P-loop containing nucleotide triphosphate hydrolases"/>
    <property type="match status" value="1"/>
</dbReference>
<dbReference type="InterPro" id="IPR011527">
    <property type="entry name" value="ABC1_TM_dom"/>
</dbReference>
<comment type="caution">
    <text evidence="11">The sequence shown here is derived from an EMBL/GenBank/DDBJ whole genome shotgun (WGS) entry which is preliminary data.</text>
</comment>
<protein>
    <submittedName>
        <fullName evidence="11">ABC transporter ATP-binding protein</fullName>
    </submittedName>
</protein>
<evidence type="ECO:0000256" key="6">
    <source>
        <dbReference type="ARBA" id="ARBA00023136"/>
    </source>
</evidence>
<keyword evidence="4 11" id="KW-0067">ATP-binding</keyword>
<sequence length="601" mass="63066">MTVRETSVPARTGPRVLQPAPTRPSARRPGVGLLAESLRYSRRPVLVLSWWSLLAAAPALFSGKALAGAVDRGFLAHRPAVAAFWLALFAAATLLGAWAGRQTYPPLADIVEPLRDRLLRGVVTGTLRRAAEPATPGPDNSAVAVAQITRQVEAVRDATSGQLLIVWQFAVTAVAVIVGTTALAPAAALLVALPLVLALCLFVLLVPNMIRRQRAAFLAEERLARVSVDTLGAMRDLVACGALEAGMAGAHEAVRAQAATARALARVAALRRLIVALGAHVPIVLVLLAAPALVRGGMTPGGIVGVLMYLVGVLEPALRLLVQGVGGSFLRLEIAAERLAEASRLPESRPAAEAAARPARSSVELRHVTFAYGPGAEPILRDLSLVVAPGEHVAVVGPSGIGKSTLADILAGTTVPDEGTVVLGDSPLPRISVADLYRARVLLPQDAYVFAGTLRENLGYLADRPAETEDQDLLDALARLGADELLARLGGLDAELHPAQLSLGEKQQIALARAYVSPAGLVILDEATSHLDAVAEARAEEAFRDRPGTVIVIAHRISSARRADRILLLDGSRPLIGTHAQMLAASPLYADLVGHWDPDPQ</sequence>
<name>A0ABN2RWR2_9ACTN</name>
<evidence type="ECO:0000259" key="9">
    <source>
        <dbReference type="PROSITE" id="PS50893"/>
    </source>
</evidence>
<evidence type="ECO:0000256" key="8">
    <source>
        <dbReference type="SAM" id="Phobius"/>
    </source>
</evidence>
<keyword evidence="3" id="KW-0547">Nucleotide-binding</keyword>
<dbReference type="Gene3D" id="1.20.1560.10">
    <property type="entry name" value="ABC transporter type 1, transmembrane domain"/>
    <property type="match status" value="1"/>
</dbReference>
<dbReference type="PROSITE" id="PS50929">
    <property type="entry name" value="ABC_TM1F"/>
    <property type="match status" value="1"/>
</dbReference>
<dbReference type="EMBL" id="BAAAQM010000022">
    <property type="protein sequence ID" value="GAA1976123.1"/>
    <property type="molecule type" value="Genomic_DNA"/>
</dbReference>
<feature type="domain" description="ABC transporter" evidence="9">
    <location>
        <begin position="363"/>
        <end position="596"/>
    </location>
</feature>
<dbReference type="PROSITE" id="PS50893">
    <property type="entry name" value="ABC_TRANSPORTER_2"/>
    <property type="match status" value="1"/>
</dbReference>
<evidence type="ECO:0000256" key="1">
    <source>
        <dbReference type="ARBA" id="ARBA00004651"/>
    </source>
</evidence>
<feature type="transmembrane region" description="Helical" evidence="8">
    <location>
        <begin position="163"/>
        <end position="180"/>
    </location>
</feature>
<accession>A0ABN2RWR2</accession>
<reference evidence="11 12" key="1">
    <citation type="journal article" date="2019" name="Int. J. Syst. Evol. Microbiol.">
        <title>The Global Catalogue of Microorganisms (GCM) 10K type strain sequencing project: providing services to taxonomists for standard genome sequencing and annotation.</title>
        <authorList>
            <consortium name="The Broad Institute Genomics Platform"/>
            <consortium name="The Broad Institute Genome Sequencing Center for Infectious Disease"/>
            <person name="Wu L."/>
            <person name="Ma J."/>
        </authorList>
    </citation>
    <scope>NUCLEOTIDE SEQUENCE [LARGE SCALE GENOMIC DNA]</scope>
    <source>
        <strain evidence="11 12">JCM 16013</strain>
    </source>
</reference>
<evidence type="ECO:0000313" key="11">
    <source>
        <dbReference type="EMBL" id="GAA1976123.1"/>
    </source>
</evidence>
<keyword evidence="6 8" id="KW-0472">Membrane</keyword>